<dbReference type="EMBL" id="DYXE01000074">
    <property type="protein sequence ID" value="HJH50252.1"/>
    <property type="molecule type" value="Genomic_DNA"/>
</dbReference>
<dbReference type="GO" id="GO:0016787">
    <property type="term" value="F:hydrolase activity"/>
    <property type="evidence" value="ECO:0007669"/>
    <property type="project" value="UniProtKB-KW"/>
</dbReference>
<dbReference type="InterPro" id="IPR050266">
    <property type="entry name" value="AB_hydrolase_sf"/>
</dbReference>
<dbReference type="PANTHER" id="PTHR43798">
    <property type="entry name" value="MONOACYLGLYCEROL LIPASE"/>
    <property type="match status" value="1"/>
</dbReference>
<dbReference type="InterPro" id="IPR000073">
    <property type="entry name" value="AB_hydrolase_1"/>
</dbReference>
<name>A0A9D3AJK3_9FIRM</name>
<dbReference type="SUPFAM" id="SSF53474">
    <property type="entry name" value="alpha/beta-Hydrolases"/>
    <property type="match status" value="1"/>
</dbReference>
<dbReference type="Proteomes" id="UP000813420">
    <property type="component" value="Unassembled WGS sequence"/>
</dbReference>
<reference evidence="2" key="1">
    <citation type="journal article" date="2021" name="PeerJ">
        <title>Extensive microbial diversity within the chicken gut microbiome revealed by metagenomics and culture.</title>
        <authorList>
            <person name="Gilroy R."/>
            <person name="Ravi A."/>
            <person name="Getino M."/>
            <person name="Pursley I."/>
            <person name="Horton D.L."/>
            <person name="Alikhan N.F."/>
            <person name="Baker D."/>
            <person name="Gharbi K."/>
            <person name="Hall N."/>
            <person name="Watson M."/>
            <person name="Adriaenssens E.M."/>
            <person name="Foster-Nyarko E."/>
            <person name="Jarju S."/>
            <person name="Secka A."/>
            <person name="Antonio M."/>
            <person name="Oren A."/>
            <person name="Chaudhuri R.R."/>
            <person name="La Ragione R."/>
            <person name="Hildebrand F."/>
            <person name="Pallen M.J."/>
        </authorList>
    </citation>
    <scope>NUCLEOTIDE SEQUENCE</scope>
    <source>
        <strain evidence="2">USAMLcec4-12693</strain>
    </source>
</reference>
<evidence type="ECO:0000259" key="1">
    <source>
        <dbReference type="Pfam" id="PF12697"/>
    </source>
</evidence>
<accession>A0A9D3AJK3</accession>
<dbReference type="Gene3D" id="3.40.50.1820">
    <property type="entry name" value="alpha/beta hydrolase"/>
    <property type="match status" value="1"/>
</dbReference>
<protein>
    <submittedName>
        <fullName evidence="2">Alpha/beta hydrolase</fullName>
    </submittedName>
</protein>
<dbReference type="InterPro" id="IPR029058">
    <property type="entry name" value="AB_hydrolase_fold"/>
</dbReference>
<evidence type="ECO:0000313" key="3">
    <source>
        <dbReference type="Proteomes" id="UP000813420"/>
    </source>
</evidence>
<dbReference type="RefSeq" id="WP_277272265.1">
    <property type="nucleotide sequence ID" value="NZ_DYXE01000074.1"/>
</dbReference>
<dbReference type="AlphaFoldDB" id="A0A9D3AJK3"/>
<feature type="domain" description="AB hydrolase-1" evidence="1">
    <location>
        <begin position="5"/>
        <end position="199"/>
    </location>
</feature>
<comment type="caution">
    <text evidence="2">The sequence shown here is derived from an EMBL/GenBank/DDBJ whole genome shotgun (WGS) entry which is preliminary data.</text>
</comment>
<proteinExistence type="predicted"/>
<gene>
    <name evidence="2" type="ORF">K8V39_08315</name>
</gene>
<dbReference type="Pfam" id="PF12697">
    <property type="entry name" value="Abhydrolase_6"/>
    <property type="match status" value="1"/>
</dbReference>
<sequence length="210" mass="23533">MATKILVHGAGHKATSWDKIISYMGDNEDIVCPNLSSILEGKEASYENLYSVFVKYCNEIDGHIHLCGLSLGGILTLNYTLDFPQKVKTLVLIGTPYKVPKLAFSFQNIIFRFLPKSIFETMAFDKKNTFALGNTMKNLDFSNRVKSIECPTLVLCGKKDSANIKSAHFLAQNIKNAELEIIEDTGHVVNEENPEVLAQILTEFYSKNDF</sequence>
<keyword evidence="2" id="KW-0378">Hydrolase</keyword>
<evidence type="ECO:0000313" key="2">
    <source>
        <dbReference type="EMBL" id="HJH50252.1"/>
    </source>
</evidence>
<reference evidence="2" key="2">
    <citation type="submission" date="2021-09" db="EMBL/GenBank/DDBJ databases">
        <authorList>
            <person name="Gilroy R."/>
        </authorList>
    </citation>
    <scope>NUCLEOTIDE SEQUENCE</scope>
    <source>
        <strain evidence="2">USAMLcec4-12693</strain>
    </source>
</reference>
<organism evidence="2 3">
    <name type="scientific">Merdimonas faecis</name>
    <dbReference type="NCBI Taxonomy" id="1653435"/>
    <lineage>
        <taxon>Bacteria</taxon>
        <taxon>Bacillati</taxon>
        <taxon>Bacillota</taxon>
        <taxon>Clostridia</taxon>
        <taxon>Lachnospirales</taxon>
        <taxon>Lachnospiraceae</taxon>
        <taxon>Merdimonas</taxon>
    </lineage>
</organism>